<evidence type="ECO:0000256" key="2">
    <source>
        <dbReference type="ARBA" id="ARBA00022448"/>
    </source>
</evidence>
<keyword evidence="4" id="KW-0067">ATP-binding</keyword>
<keyword evidence="8" id="KW-1185">Reference proteome</keyword>
<dbReference type="PANTHER" id="PTHR43776">
    <property type="entry name" value="TRANSPORT ATP-BINDING PROTEIN"/>
    <property type="match status" value="1"/>
</dbReference>
<dbReference type="Pfam" id="PF00005">
    <property type="entry name" value="ABC_tran"/>
    <property type="match status" value="1"/>
</dbReference>
<feature type="domain" description="ABC transporter" evidence="6">
    <location>
        <begin position="32"/>
        <end position="135"/>
    </location>
</feature>
<dbReference type="PANTHER" id="PTHR43776:SF7">
    <property type="entry name" value="D,D-DIPEPTIDE TRANSPORT ATP-BINDING PROTEIN DDPF-RELATED"/>
    <property type="match status" value="1"/>
</dbReference>
<dbReference type="EMBL" id="BSUK01000001">
    <property type="protein sequence ID" value="GMA24115.1"/>
    <property type="molecule type" value="Genomic_DNA"/>
</dbReference>
<evidence type="ECO:0000256" key="1">
    <source>
        <dbReference type="ARBA" id="ARBA00005417"/>
    </source>
</evidence>
<protein>
    <recommendedName>
        <fullName evidence="6">ABC transporter domain-containing protein</fullName>
    </recommendedName>
</protein>
<keyword evidence="2" id="KW-0813">Transport</keyword>
<evidence type="ECO:0000313" key="8">
    <source>
        <dbReference type="Proteomes" id="UP001157091"/>
    </source>
</evidence>
<feature type="compositionally biased region" description="Low complexity" evidence="5">
    <location>
        <begin position="129"/>
        <end position="141"/>
    </location>
</feature>
<dbReference type="Gene3D" id="3.40.50.300">
    <property type="entry name" value="P-loop containing nucleotide triphosphate hydrolases"/>
    <property type="match status" value="1"/>
</dbReference>
<evidence type="ECO:0000256" key="4">
    <source>
        <dbReference type="ARBA" id="ARBA00022840"/>
    </source>
</evidence>
<feature type="compositionally biased region" description="Low complexity" evidence="5">
    <location>
        <begin position="152"/>
        <end position="170"/>
    </location>
</feature>
<gene>
    <name evidence="7" type="ORF">GCM10025864_18740</name>
</gene>
<organism evidence="7 8">
    <name type="scientific">Luteimicrobium album</name>
    <dbReference type="NCBI Taxonomy" id="1054550"/>
    <lineage>
        <taxon>Bacteria</taxon>
        <taxon>Bacillati</taxon>
        <taxon>Actinomycetota</taxon>
        <taxon>Actinomycetes</taxon>
        <taxon>Micrococcales</taxon>
        <taxon>Luteimicrobium</taxon>
    </lineage>
</organism>
<dbReference type="InterPro" id="IPR027417">
    <property type="entry name" value="P-loop_NTPase"/>
</dbReference>
<accession>A0ABQ6I049</accession>
<evidence type="ECO:0000259" key="6">
    <source>
        <dbReference type="Pfam" id="PF00005"/>
    </source>
</evidence>
<sequence length="170" mass="18406">MPFESTTSRPLLQVFDLVKSFGTGRTAHTVVDHVSFELAEGEVLGLVGESGSGKSTTVRCVMGLEKPDGGDLDFDRIDLVSPSRSGRRRFLREVQMVFQDPYSSLDPRMTVRSLVAEPLVVAGECRRPSGSTGWSTSSSASDWTRRHSIDTRAPSRVVSGSGSPSRARSS</sequence>
<dbReference type="InterPro" id="IPR003439">
    <property type="entry name" value="ABC_transporter-like_ATP-bd"/>
</dbReference>
<keyword evidence="3" id="KW-0547">Nucleotide-binding</keyword>
<evidence type="ECO:0000256" key="3">
    <source>
        <dbReference type="ARBA" id="ARBA00022741"/>
    </source>
</evidence>
<dbReference type="SUPFAM" id="SSF52540">
    <property type="entry name" value="P-loop containing nucleoside triphosphate hydrolases"/>
    <property type="match status" value="1"/>
</dbReference>
<proteinExistence type="inferred from homology"/>
<dbReference type="Proteomes" id="UP001157091">
    <property type="component" value="Unassembled WGS sequence"/>
</dbReference>
<name>A0ABQ6I049_9MICO</name>
<reference evidence="8" key="1">
    <citation type="journal article" date="2019" name="Int. J. Syst. Evol. Microbiol.">
        <title>The Global Catalogue of Microorganisms (GCM) 10K type strain sequencing project: providing services to taxonomists for standard genome sequencing and annotation.</title>
        <authorList>
            <consortium name="The Broad Institute Genomics Platform"/>
            <consortium name="The Broad Institute Genome Sequencing Center for Infectious Disease"/>
            <person name="Wu L."/>
            <person name="Ma J."/>
        </authorList>
    </citation>
    <scope>NUCLEOTIDE SEQUENCE [LARGE SCALE GENOMIC DNA]</scope>
    <source>
        <strain evidence="8">NBRC 106348</strain>
    </source>
</reference>
<evidence type="ECO:0000313" key="7">
    <source>
        <dbReference type="EMBL" id="GMA24115.1"/>
    </source>
</evidence>
<evidence type="ECO:0000256" key="5">
    <source>
        <dbReference type="SAM" id="MobiDB-lite"/>
    </source>
</evidence>
<comment type="similarity">
    <text evidence="1">Belongs to the ABC transporter superfamily.</text>
</comment>
<comment type="caution">
    <text evidence="7">The sequence shown here is derived from an EMBL/GenBank/DDBJ whole genome shotgun (WGS) entry which is preliminary data.</text>
</comment>
<dbReference type="InterPro" id="IPR050319">
    <property type="entry name" value="ABC_transp_ATP-bind"/>
</dbReference>
<feature type="region of interest" description="Disordered" evidence="5">
    <location>
        <begin position="126"/>
        <end position="170"/>
    </location>
</feature>